<dbReference type="PANTHER" id="PTHR11614">
    <property type="entry name" value="PHOSPHOLIPASE-RELATED"/>
    <property type="match status" value="1"/>
</dbReference>
<name>A0A7J0BPX7_9BACT</name>
<dbReference type="EMBL" id="BLVP01000001">
    <property type="protein sequence ID" value="GFM35756.1"/>
    <property type="molecule type" value="Genomic_DNA"/>
</dbReference>
<gene>
    <name evidence="3" type="ORF">DSM19430T_04400</name>
</gene>
<dbReference type="InterPro" id="IPR029058">
    <property type="entry name" value="AB_hydrolase_fold"/>
</dbReference>
<keyword evidence="4" id="KW-1185">Reference proteome</keyword>
<feature type="domain" description="Serine aminopeptidase S33" evidence="2">
    <location>
        <begin position="86"/>
        <end position="209"/>
    </location>
</feature>
<keyword evidence="1" id="KW-0732">Signal</keyword>
<proteinExistence type="predicted"/>
<evidence type="ECO:0000256" key="1">
    <source>
        <dbReference type="SAM" id="SignalP"/>
    </source>
</evidence>
<feature type="chain" id="PRO_5029858392" evidence="1">
    <location>
        <begin position="21"/>
        <end position="386"/>
    </location>
</feature>
<accession>A0A7J0BPX7</accession>
<dbReference type="InterPro" id="IPR051044">
    <property type="entry name" value="MAG_DAG_Lipase"/>
</dbReference>
<keyword evidence="3" id="KW-0449">Lipoprotein</keyword>
<dbReference type="SUPFAM" id="SSF53474">
    <property type="entry name" value="alpha/beta-Hydrolases"/>
    <property type="match status" value="1"/>
</dbReference>
<organism evidence="3 4">
    <name type="scientific">Desulfovibrio psychrotolerans</name>
    <dbReference type="NCBI Taxonomy" id="415242"/>
    <lineage>
        <taxon>Bacteria</taxon>
        <taxon>Pseudomonadati</taxon>
        <taxon>Thermodesulfobacteriota</taxon>
        <taxon>Desulfovibrionia</taxon>
        <taxon>Desulfovibrionales</taxon>
        <taxon>Desulfovibrionaceae</taxon>
        <taxon>Desulfovibrio</taxon>
    </lineage>
</organism>
<evidence type="ECO:0000313" key="4">
    <source>
        <dbReference type="Proteomes" id="UP000503820"/>
    </source>
</evidence>
<dbReference type="Pfam" id="PF12146">
    <property type="entry name" value="Hydrolase_4"/>
    <property type="match status" value="1"/>
</dbReference>
<dbReference type="PROSITE" id="PS51257">
    <property type="entry name" value="PROKAR_LIPOPROTEIN"/>
    <property type="match status" value="1"/>
</dbReference>
<evidence type="ECO:0000259" key="2">
    <source>
        <dbReference type="Pfam" id="PF12146"/>
    </source>
</evidence>
<evidence type="ECO:0000313" key="3">
    <source>
        <dbReference type="EMBL" id="GFM35756.1"/>
    </source>
</evidence>
<dbReference type="InterPro" id="IPR022742">
    <property type="entry name" value="Hydrolase_4"/>
</dbReference>
<protein>
    <submittedName>
        <fullName evidence="3">Lipoprotein</fullName>
    </submittedName>
</protein>
<dbReference type="Proteomes" id="UP000503820">
    <property type="component" value="Unassembled WGS sequence"/>
</dbReference>
<dbReference type="AlphaFoldDB" id="A0A7J0BPX7"/>
<dbReference type="Gene3D" id="3.40.50.1820">
    <property type="entry name" value="alpha/beta hydrolase"/>
    <property type="match status" value="1"/>
</dbReference>
<feature type="signal peptide" evidence="1">
    <location>
        <begin position="1"/>
        <end position="20"/>
    </location>
</feature>
<sequence length="386" mass="43574">MKAGLLILLMLPFLLSGCLENPVGPLYTASESLPRYDQPAFQQYVDETREWIEKNRYFLTTARETELAVNTPFELRPSQETRPGRGILLVHGLGDSPGYFKDVAEVLVREGFLVRAMLLPGHGTRPADLMLPSVEDWKNAVAHQVALLSEEVDEVWLGGFSTGANLVTAYALQSEEVGGLLLFSPGFVPRQKRIALASVANLFIDWVDVDEPANNYMRYEALSANAVDLYYKTTQEVRSLLRWKGFDKPALVVMSRDDSIIDPYGVLDIFEKRFSHKGSRFVWYGPSPGTSDARVISRPTRLPEQRISSFSHLCVLFSPGHPYYGQNGTIIMLDNGQHLSVSGPAREDLWYSAYGYTEPDKFHARLTWNPYFDELVSEVRSLVNRR</sequence>
<reference evidence="3 4" key="1">
    <citation type="submission" date="2020-05" db="EMBL/GenBank/DDBJ databases">
        <title>Draft genome sequence of Desulfovibrio psychrotolerans JS1T.</title>
        <authorList>
            <person name="Ueno A."/>
            <person name="Tamazawa S."/>
            <person name="Tamamura S."/>
            <person name="Murakami T."/>
            <person name="Kiyama T."/>
            <person name="Inomata H."/>
            <person name="Amano Y."/>
            <person name="Miyakawa K."/>
            <person name="Tamaki H."/>
            <person name="Naganuma T."/>
            <person name="Kaneko K."/>
        </authorList>
    </citation>
    <scope>NUCLEOTIDE SEQUENCE [LARGE SCALE GENOMIC DNA]</scope>
    <source>
        <strain evidence="3 4">JS1</strain>
    </source>
</reference>
<comment type="caution">
    <text evidence="3">The sequence shown here is derived from an EMBL/GenBank/DDBJ whole genome shotgun (WGS) entry which is preliminary data.</text>
</comment>